<sequence>MNGERLKKLRKEKKLTQTELGSKINVTKVSISGYESGNRSPDTDTLQRLADFFEVSTDYLLGRTDNPVLTPQEKDEAAFQAFINDPELGVWYKELPQSGEEELRKLRTIWEMINGQQK</sequence>
<feature type="domain" description="HTH cro/C1-type" evidence="2">
    <location>
        <begin position="6"/>
        <end position="60"/>
    </location>
</feature>
<organism evidence="3 4">
    <name type="scientific">Lysinibacillus varians</name>
    <dbReference type="NCBI Taxonomy" id="1145276"/>
    <lineage>
        <taxon>Bacteria</taxon>
        <taxon>Bacillati</taxon>
        <taxon>Bacillota</taxon>
        <taxon>Bacilli</taxon>
        <taxon>Bacillales</taxon>
        <taxon>Bacillaceae</taxon>
        <taxon>Lysinibacillus</taxon>
    </lineage>
</organism>
<dbReference type="InterPro" id="IPR010982">
    <property type="entry name" value="Lambda_DNA-bd_dom_sf"/>
</dbReference>
<evidence type="ECO:0000313" key="4">
    <source>
        <dbReference type="Proteomes" id="UP000308539"/>
    </source>
</evidence>
<dbReference type="Pfam" id="PF01381">
    <property type="entry name" value="HTH_3"/>
    <property type="match status" value="1"/>
</dbReference>
<dbReference type="CDD" id="cd00093">
    <property type="entry name" value="HTH_XRE"/>
    <property type="match status" value="1"/>
</dbReference>
<dbReference type="PANTHER" id="PTHR46558:SF11">
    <property type="entry name" value="HTH-TYPE TRANSCRIPTIONAL REGULATOR XRE"/>
    <property type="match status" value="1"/>
</dbReference>
<name>A0ABY2T5S5_9BACI</name>
<dbReference type="SUPFAM" id="SSF47413">
    <property type="entry name" value="lambda repressor-like DNA-binding domains"/>
    <property type="match status" value="1"/>
</dbReference>
<proteinExistence type="predicted"/>
<reference evidence="3 4" key="1">
    <citation type="submission" date="2019-04" db="EMBL/GenBank/DDBJ databases">
        <title>Lysinibacillus genome sequencing.</title>
        <authorList>
            <person name="Dunlap C."/>
        </authorList>
    </citation>
    <scope>NUCLEOTIDE SEQUENCE [LARGE SCALE GENOMIC DNA]</scope>
    <source>
        <strain evidence="3 4">NBRC 109424</strain>
    </source>
</reference>
<keyword evidence="1" id="KW-0238">DNA-binding</keyword>
<evidence type="ECO:0000313" key="3">
    <source>
        <dbReference type="EMBL" id="TKI52593.1"/>
    </source>
</evidence>
<comment type="caution">
    <text evidence="3">The sequence shown here is derived from an EMBL/GenBank/DDBJ whole genome shotgun (WGS) entry which is preliminary data.</text>
</comment>
<evidence type="ECO:0000256" key="1">
    <source>
        <dbReference type="ARBA" id="ARBA00023125"/>
    </source>
</evidence>
<dbReference type="Gene3D" id="1.10.260.40">
    <property type="entry name" value="lambda repressor-like DNA-binding domains"/>
    <property type="match status" value="1"/>
</dbReference>
<keyword evidence="4" id="KW-1185">Reference proteome</keyword>
<accession>A0ABY2T5S5</accession>
<protein>
    <submittedName>
        <fullName evidence="3">Helix-turn-helix transcriptional regulator</fullName>
    </submittedName>
</protein>
<dbReference type="SMART" id="SM00530">
    <property type="entry name" value="HTH_XRE"/>
    <property type="match status" value="1"/>
</dbReference>
<dbReference type="PANTHER" id="PTHR46558">
    <property type="entry name" value="TRACRIPTIONAL REGULATORY PROTEIN-RELATED-RELATED"/>
    <property type="match status" value="1"/>
</dbReference>
<dbReference type="EMBL" id="SZPV01000040">
    <property type="protein sequence ID" value="TKI52593.1"/>
    <property type="molecule type" value="Genomic_DNA"/>
</dbReference>
<dbReference type="PROSITE" id="PS50943">
    <property type="entry name" value="HTH_CROC1"/>
    <property type="match status" value="1"/>
</dbReference>
<gene>
    <name evidence="3" type="ORF">FC752_18570</name>
</gene>
<dbReference type="InterPro" id="IPR001387">
    <property type="entry name" value="Cro/C1-type_HTH"/>
</dbReference>
<dbReference type="Proteomes" id="UP000308539">
    <property type="component" value="Unassembled WGS sequence"/>
</dbReference>
<evidence type="ECO:0000259" key="2">
    <source>
        <dbReference type="PROSITE" id="PS50943"/>
    </source>
</evidence>